<dbReference type="SUPFAM" id="SSF52540">
    <property type="entry name" value="P-loop containing nucleoside triphosphate hydrolases"/>
    <property type="match status" value="1"/>
</dbReference>
<sequence length="2071" mass="229678">MAVGFAVDAGTSATPAPAAAPASAKPGSEAEDVAEGAPVVKKAPRRVLTIGFAEPEPPEDGTPTARSAVASDDEATAQPQSGQGKRSSKEARPSKKSKARFSAFVEVSDGRRGSSGSSSGSSETFDGGNSQNEDDIEFVKEAFKDSGGPRKSLAACKGTVTTDQKRRTMAFVARRQAQVTRFSKDAADARPKDLDLRKRSTVHNIPIEELADDIVNSSGVVVEYILRWRARLANQANAAKKSGKKHKDHESEALSKFLSAMSSNDFQGYEYAGTHIMIEKLTCDLMTAVTNDAKRSGIWKATRGHDAPLAVMRSRALQIRAWKKEEVCLRAEVDNFITRYKLLHNKALPMSEDLWQRKARLEEFWTTFHGKKETPLHRGAPDQTTRSATPALADTRSSSASSAPDSPGRGEQADAAGRTWPPTGEGFRAAVGAGGDGGRDRPSQSQQSRRLLGSPPSRQLGQLRQGGRATPQPRGMQATEASSLPSLHGGAGKHASSKASGGNKSWEASARPIQAKSDSTRLPALKGHQRRYLQECDTFQRIPIRPRVTGHSKKLEASGRNLVDQELMVMAGMMKDAAIIEVTDLSSNSLLSDAGLVPFLQQLSRGRAVHTLQHLMLSNCIRAGVRTVESVMQLVGRASSLRVLDLSHVPLNTRLQVQLCKAIGEHKLLETISLAETGMNSSYVSKLCIGELLGSSSIRSLDLSWNCFSSDTFLCLGEALTKSSRLRTLKLTNCSATVEEGTDTPMSLFLETLSREKGLTKLDVAMNRINHQTFLIIEDSLDSHPKMQELIVSNNALGVHGVRSALRLMSRSTNDITKMNLEGCFTGVIGAGGEGSEAVFSASSPGGRHVLFLDRACHRSLLRMLYRIADKFGLSADEAFSNVAYTPVSAAGKATGKVGPFSHPAQEADGVRTVPVSGRLELVLNMQRCIEKAISGLEDEDCEGFLTQYFQIVRYEPGWKKAIPILANWKMIQQSMLQQQVFLDSLAKDFCLTVPRLAQMCASNRLFAKDIVWRMMPCVPYDAASRFLGHMLAPSLGDFLWTHQRMQALLTFNAGNPTGHYTLSLDNCCDYAVERLLLLDRWESAIDSRGQYFDTSKWANRSHFRNELHRKQPIIKDGIASMAEWTMPESGELEFDYVTNRRPKVSDQAASDKVWDKVLISLFDAKDALEGGALMQVVRRISHNIWLTSMHMRKMLGYFTIEEHRAECFVIFFFRIVDICNAKIFSCRFSRQEEVVKLQERLGYVSFFPFLQPENVNFSLDFAYHDQRLCANLLVTLAFKEKQENLRNPQFYNADGSVDPVIRSHGVPAGWQFFDKMPKQGRFVCHYVCAPEDRKYEPRRKSAETYGHYTVRTSEADVKWWTGLLEVPDDVLRLMEFIINNYNNVEEVFTVIDGADGNGQISLQEMTDGLKKMKFRKFEGKDERDRIMSVFRHLDPGGEGSISRKEWDVLSQLWREFDLSIREFVQFMVIAFGEDLDSCWDVLDPMDTGTLNLEQWLAAVADIGFTGPAEIVYALLDSSDDGEISYDEFSKLWDFMPSKKSSADSDSDESVDLVTGKSSISMALRVLSKVKVVWHAEWRGLLAFFGYDLFIAIYNAESELLRRRRGSRTARSCGQSMPGLPEAFNQLTKGLMERSVEAKLLLLAALSGEHLFLLGSPGTAKSLLSRRLSGICAGSFFERLLTRFSVPEEIFGPLSLQALERDELCRKTDGFLPDCDVAFIDEIFKANSSILNTLLMILNDRCFDNGAVRTQVPLWCAVAASNELPDTDELDALYDRFLLRRCVRRISADGVQRFLRLALDADDSGLPQASAPADGAHGSPKLLSAQASEELRARAHEVDFPDHLLQMVSELREYLATEAEPPYVVSDRRLFKAVRLVRVAAAAAGATSVVEADLLILRHVFWDRNPEQGDQVAQWLLNRFVEDSFGHKAWAFLLDGLRKRLRADPQAHSLEAARRDLKNLRKAASKALDVATRVARNAPREVDKGYNGGISRFFWLSEEERRQADEVAGQAEQGVAAIGEILVEAEVLSAVVAVEDESRRKELVAQVLGHGKAGADEEPKEIVRDEWGDPI</sequence>
<dbReference type="InterPro" id="IPR045427">
    <property type="entry name" value="MoxR"/>
</dbReference>
<dbReference type="InterPro" id="IPR032675">
    <property type="entry name" value="LRR_dom_sf"/>
</dbReference>
<keyword evidence="1" id="KW-0106">Calcium</keyword>
<feature type="region of interest" description="Disordered" evidence="2">
    <location>
        <begin position="372"/>
        <end position="520"/>
    </location>
</feature>
<proteinExistence type="predicted"/>
<feature type="region of interest" description="Disordered" evidence="2">
    <location>
        <begin position="1"/>
        <end position="134"/>
    </location>
</feature>
<organism evidence="4 5">
    <name type="scientific">Prorocentrum cordatum</name>
    <dbReference type="NCBI Taxonomy" id="2364126"/>
    <lineage>
        <taxon>Eukaryota</taxon>
        <taxon>Sar</taxon>
        <taxon>Alveolata</taxon>
        <taxon>Dinophyceae</taxon>
        <taxon>Prorocentrales</taxon>
        <taxon>Prorocentraceae</taxon>
        <taxon>Prorocentrum</taxon>
    </lineage>
</organism>
<dbReference type="Gene3D" id="3.40.50.300">
    <property type="entry name" value="P-loop containing nucleotide triphosphate hydrolases"/>
    <property type="match status" value="1"/>
</dbReference>
<dbReference type="PANTHER" id="PTHR32204:SF0">
    <property type="entry name" value="ATPASE RAVA"/>
    <property type="match status" value="1"/>
</dbReference>
<dbReference type="CDD" id="cd00009">
    <property type="entry name" value="AAA"/>
    <property type="match status" value="1"/>
</dbReference>
<dbReference type="InterPro" id="IPR041538">
    <property type="entry name" value="RavA-like_AAA_lid"/>
</dbReference>
<dbReference type="Pfam" id="PF20030">
    <property type="entry name" value="bpMoxR"/>
    <property type="match status" value="1"/>
</dbReference>
<gene>
    <name evidence="4" type="ORF">PCOR1329_LOCUS26502</name>
</gene>
<feature type="compositionally biased region" description="Low complexity" evidence="2">
    <location>
        <begin position="443"/>
        <end position="455"/>
    </location>
</feature>
<dbReference type="InterPro" id="IPR018247">
    <property type="entry name" value="EF_Hand_1_Ca_BS"/>
</dbReference>
<dbReference type="PANTHER" id="PTHR32204">
    <property type="entry name" value="ATPASE RAVA"/>
    <property type="match status" value="1"/>
</dbReference>
<dbReference type="SUPFAM" id="SSF47473">
    <property type="entry name" value="EF-hand"/>
    <property type="match status" value="1"/>
</dbReference>
<feature type="region of interest" description="Disordered" evidence="2">
    <location>
        <begin position="2049"/>
        <end position="2071"/>
    </location>
</feature>
<dbReference type="SUPFAM" id="SSF52047">
    <property type="entry name" value="RNI-like"/>
    <property type="match status" value="1"/>
</dbReference>
<evidence type="ECO:0000256" key="1">
    <source>
        <dbReference type="ARBA" id="ARBA00022837"/>
    </source>
</evidence>
<evidence type="ECO:0000313" key="5">
    <source>
        <dbReference type="Proteomes" id="UP001189429"/>
    </source>
</evidence>
<dbReference type="Gene3D" id="3.80.10.10">
    <property type="entry name" value="Ribonuclease Inhibitor"/>
    <property type="match status" value="1"/>
</dbReference>
<dbReference type="SMART" id="SM00382">
    <property type="entry name" value="AAA"/>
    <property type="match status" value="1"/>
</dbReference>
<feature type="domain" description="EF-hand" evidence="3">
    <location>
        <begin position="1380"/>
        <end position="1416"/>
    </location>
</feature>
<dbReference type="Gene3D" id="1.10.238.10">
    <property type="entry name" value="EF-hand"/>
    <property type="match status" value="1"/>
</dbReference>
<dbReference type="InterPro" id="IPR050513">
    <property type="entry name" value="RavA_ATPases"/>
</dbReference>
<dbReference type="PROSITE" id="PS50222">
    <property type="entry name" value="EF_HAND_2"/>
    <property type="match status" value="1"/>
</dbReference>
<protein>
    <recommendedName>
        <fullName evidence="3">EF-hand domain-containing protein</fullName>
    </recommendedName>
</protein>
<dbReference type="InterPro" id="IPR002048">
    <property type="entry name" value="EF_hand_dom"/>
</dbReference>
<reference evidence="4" key="1">
    <citation type="submission" date="2023-10" db="EMBL/GenBank/DDBJ databases">
        <authorList>
            <person name="Chen Y."/>
            <person name="Shah S."/>
            <person name="Dougan E. K."/>
            <person name="Thang M."/>
            <person name="Chan C."/>
        </authorList>
    </citation>
    <scope>NUCLEOTIDE SEQUENCE [LARGE SCALE GENOMIC DNA]</scope>
</reference>
<evidence type="ECO:0000313" key="4">
    <source>
        <dbReference type="EMBL" id="CAK0826796.1"/>
    </source>
</evidence>
<feature type="compositionally biased region" description="Low complexity" evidence="2">
    <location>
        <begin position="394"/>
        <end position="410"/>
    </location>
</feature>
<dbReference type="InterPro" id="IPR027417">
    <property type="entry name" value="P-loop_NTPase"/>
</dbReference>
<accession>A0ABN9S4T9</accession>
<dbReference type="Pfam" id="PF17868">
    <property type="entry name" value="AAA_lid_8"/>
    <property type="match status" value="1"/>
</dbReference>
<keyword evidence="5" id="KW-1185">Reference proteome</keyword>
<comment type="caution">
    <text evidence="4">The sequence shown here is derived from an EMBL/GenBank/DDBJ whole genome shotgun (WGS) entry which is preliminary data.</text>
</comment>
<evidence type="ECO:0000259" key="3">
    <source>
        <dbReference type="PROSITE" id="PS50222"/>
    </source>
</evidence>
<dbReference type="InterPro" id="IPR003593">
    <property type="entry name" value="AAA+_ATPase"/>
</dbReference>
<name>A0ABN9S4T9_9DINO</name>
<dbReference type="PROSITE" id="PS00018">
    <property type="entry name" value="EF_HAND_1"/>
    <property type="match status" value="1"/>
</dbReference>
<feature type="compositionally biased region" description="Basic and acidic residues" evidence="2">
    <location>
        <begin position="2053"/>
        <end position="2071"/>
    </location>
</feature>
<dbReference type="InterPro" id="IPR011992">
    <property type="entry name" value="EF-hand-dom_pair"/>
</dbReference>
<dbReference type="Proteomes" id="UP001189429">
    <property type="component" value="Unassembled WGS sequence"/>
</dbReference>
<evidence type="ECO:0000256" key="2">
    <source>
        <dbReference type="SAM" id="MobiDB-lite"/>
    </source>
</evidence>
<feature type="compositionally biased region" description="Low complexity" evidence="2">
    <location>
        <begin position="9"/>
        <end position="27"/>
    </location>
</feature>
<dbReference type="EMBL" id="CAUYUJ010009446">
    <property type="protein sequence ID" value="CAK0826796.1"/>
    <property type="molecule type" value="Genomic_DNA"/>
</dbReference>